<sequence>ISTLVQFRAIDYGMEHCELHINYPAHSTCAMEHSTPITVNKLDSKIPLHTKSLSYVTKPAVEYKISQIEVESRNGSGMSWSQEFDCLWDELLIFELSYIDDHLSSYESCIIQWSQEKDISSLEAG</sequence>
<protein>
    <submittedName>
        <fullName evidence="1">Uncharacterized protein</fullName>
    </submittedName>
</protein>
<reference evidence="1" key="1">
    <citation type="submission" date="2022-08" db="EMBL/GenBank/DDBJ databases">
        <title>A Global Phylogenomic Analysis of the Shiitake Genus Lentinula.</title>
        <authorList>
            <consortium name="DOE Joint Genome Institute"/>
            <person name="Sierra-Patev S."/>
            <person name="Min B."/>
            <person name="Naranjo-Ortiz M."/>
            <person name="Looney B."/>
            <person name="Konkel Z."/>
            <person name="Slot J.C."/>
            <person name="Sakamoto Y."/>
            <person name="Steenwyk J.L."/>
            <person name="Rokas A."/>
            <person name="Carro J."/>
            <person name="Camarero S."/>
            <person name="Ferreira P."/>
            <person name="Molpeceres G."/>
            <person name="Ruiz-Duenas F.J."/>
            <person name="Serrano A."/>
            <person name="Henrissat B."/>
            <person name="Drula E."/>
            <person name="Hughes K.W."/>
            <person name="Mata J.L."/>
            <person name="Ishikawa N.K."/>
            <person name="Vargas-Isla R."/>
            <person name="Ushijima S."/>
            <person name="Smith C.A."/>
            <person name="Ahrendt S."/>
            <person name="Andreopoulos W."/>
            <person name="He G."/>
            <person name="Labutti K."/>
            <person name="Lipzen A."/>
            <person name="Ng V."/>
            <person name="Riley R."/>
            <person name="Sandor L."/>
            <person name="Barry K."/>
            <person name="Martinez A.T."/>
            <person name="Xiao Y."/>
            <person name="Gibbons J.G."/>
            <person name="Terashima K."/>
            <person name="Grigoriev I.V."/>
            <person name="Hibbett D.S."/>
        </authorList>
    </citation>
    <scope>NUCLEOTIDE SEQUENCE</scope>
    <source>
        <strain evidence="1">JLM2183</strain>
    </source>
</reference>
<proteinExistence type="predicted"/>
<dbReference type="Proteomes" id="UP001150266">
    <property type="component" value="Unassembled WGS sequence"/>
</dbReference>
<accession>A0A9W8ZV19</accession>
<name>A0A9W8ZV19_9AGAR</name>
<organism evidence="1 2">
    <name type="scientific">Lentinula aciculospora</name>
    <dbReference type="NCBI Taxonomy" id="153920"/>
    <lineage>
        <taxon>Eukaryota</taxon>
        <taxon>Fungi</taxon>
        <taxon>Dikarya</taxon>
        <taxon>Basidiomycota</taxon>
        <taxon>Agaricomycotina</taxon>
        <taxon>Agaricomycetes</taxon>
        <taxon>Agaricomycetidae</taxon>
        <taxon>Agaricales</taxon>
        <taxon>Marasmiineae</taxon>
        <taxon>Omphalotaceae</taxon>
        <taxon>Lentinula</taxon>
    </lineage>
</organism>
<evidence type="ECO:0000313" key="2">
    <source>
        <dbReference type="Proteomes" id="UP001150266"/>
    </source>
</evidence>
<dbReference type="AlphaFoldDB" id="A0A9W8ZV19"/>
<comment type="caution">
    <text evidence="1">The sequence shown here is derived from an EMBL/GenBank/DDBJ whole genome shotgun (WGS) entry which is preliminary data.</text>
</comment>
<gene>
    <name evidence="1" type="ORF">J3R30DRAFT_3307186</name>
</gene>
<feature type="non-terminal residue" evidence="1">
    <location>
        <position position="1"/>
    </location>
</feature>
<evidence type="ECO:0000313" key="1">
    <source>
        <dbReference type="EMBL" id="KAJ4467624.1"/>
    </source>
</evidence>
<keyword evidence="2" id="KW-1185">Reference proteome</keyword>
<dbReference type="OrthoDB" id="3350619at2759"/>
<dbReference type="EMBL" id="JAOTPV010000041">
    <property type="protein sequence ID" value="KAJ4467624.1"/>
    <property type="molecule type" value="Genomic_DNA"/>
</dbReference>